<keyword evidence="7 16" id="KW-0560">Oxidoreductase</keyword>
<evidence type="ECO:0000256" key="7">
    <source>
        <dbReference type="ARBA" id="ARBA00023002"/>
    </source>
</evidence>
<evidence type="ECO:0000256" key="14">
    <source>
        <dbReference type="PIRSR" id="PIRSR000130-4"/>
    </source>
</evidence>
<dbReference type="InterPro" id="IPR013785">
    <property type="entry name" value="Aldolase_TIM"/>
</dbReference>
<reference evidence="19 20" key="1">
    <citation type="journal article" date="2010" name="PLoS ONE">
        <title>The Waddlia genome: a window into chlamydial biology.</title>
        <authorList>
            <person name="Bertelli C."/>
            <person name="Collyn F."/>
            <person name="Croxatto A."/>
            <person name="Ruckert C."/>
            <person name="Polkinghorne A."/>
            <person name="Kebbi-Beghdadi C."/>
            <person name="Goesmann A."/>
            <person name="Vaughan L."/>
            <person name="Greub G."/>
        </authorList>
    </citation>
    <scope>NUCLEOTIDE SEQUENCE [LARGE SCALE GENOMIC DNA]</scope>
    <source>
        <strain evidence="20">ATCC VR-1470 / WSU 86-1044</strain>
    </source>
</reference>
<evidence type="ECO:0000256" key="3">
    <source>
        <dbReference type="ARBA" id="ARBA00022723"/>
    </source>
</evidence>
<protein>
    <recommendedName>
        <fullName evidence="17">Inosine-5'-monophosphate dehydrogenase</fullName>
        <ecNumber evidence="17">1.1.1.205</ecNumber>
    </recommendedName>
</protein>
<evidence type="ECO:0000256" key="6">
    <source>
        <dbReference type="ARBA" id="ARBA00022958"/>
    </source>
</evidence>
<dbReference type="eggNOG" id="COG0517">
    <property type="taxonomic scope" value="Bacteria"/>
</dbReference>
<dbReference type="EMBL" id="CP001928">
    <property type="protein sequence ID" value="ADI38999.1"/>
    <property type="molecule type" value="Genomic_DNA"/>
</dbReference>
<feature type="binding site" description="in other chain" evidence="14">
    <location>
        <position position="324"/>
    </location>
    <ligand>
        <name>K(+)</name>
        <dbReference type="ChEBI" id="CHEBI:29103"/>
        <note>ligand shared between two tetrameric partners</note>
    </ligand>
</feature>
<feature type="binding site" evidence="12">
    <location>
        <position position="322"/>
    </location>
    <ligand>
        <name>IMP</name>
        <dbReference type="ChEBI" id="CHEBI:58053"/>
    </ligand>
</feature>
<evidence type="ECO:0000313" key="19">
    <source>
        <dbReference type="EMBL" id="ADI38999.1"/>
    </source>
</evidence>
<dbReference type="Pfam" id="PF00478">
    <property type="entry name" value="IMPDH"/>
    <property type="match status" value="1"/>
</dbReference>
<evidence type="ECO:0000256" key="11">
    <source>
        <dbReference type="PIRSR" id="PIRSR000130-1"/>
    </source>
</evidence>
<evidence type="ECO:0000256" key="9">
    <source>
        <dbReference type="ARBA" id="ARBA00023122"/>
    </source>
</evidence>
<evidence type="ECO:0000256" key="17">
    <source>
        <dbReference type="RuleBase" id="RU003928"/>
    </source>
</evidence>
<dbReference type="PANTHER" id="PTHR11911:SF111">
    <property type="entry name" value="INOSINE-5'-MONOPHOSPHATE DEHYDROGENASE"/>
    <property type="match status" value="1"/>
</dbReference>
<feature type="domain" description="CBS" evidence="18">
    <location>
        <begin position="99"/>
        <end position="159"/>
    </location>
</feature>
<dbReference type="Proteomes" id="UP000001505">
    <property type="component" value="Chromosome"/>
</dbReference>
<organism evidence="19 20">
    <name type="scientific">Waddlia chondrophila (strain ATCC VR-1470 / WSU 86-1044)</name>
    <dbReference type="NCBI Taxonomy" id="716544"/>
    <lineage>
        <taxon>Bacteria</taxon>
        <taxon>Pseudomonadati</taxon>
        <taxon>Chlamydiota</taxon>
        <taxon>Chlamydiia</taxon>
        <taxon>Parachlamydiales</taxon>
        <taxon>Waddliaceae</taxon>
        <taxon>Waddlia</taxon>
    </lineage>
</organism>
<comment type="similarity">
    <text evidence="2 16">Belongs to the IMPDH/GMPR family.</text>
</comment>
<keyword evidence="20" id="KW-1185">Reference proteome</keyword>
<comment type="cofactor">
    <cofactor evidence="1">
        <name>K(+)</name>
        <dbReference type="ChEBI" id="CHEBI:29103"/>
    </cofactor>
</comment>
<dbReference type="FunFam" id="3.20.20.70:FF:000086">
    <property type="entry name" value="IMP dehydrogenase, putative"/>
    <property type="match status" value="1"/>
</dbReference>
<dbReference type="GO" id="GO:0003938">
    <property type="term" value="F:IMP dehydrogenase activity"/>
    <property type="evidence" value="ECO:0007669"/>
    <property type="project" value="UniProtKB-EC"/>
</dbReference>
<evidence type="ECO:0000256" key="2">
    <source>
        <dbReference type="ARBA" id="ARBA00005502"/>
    </source>
</evidence>
<feature type="binding site" description="in other chain" evidence="14">
    <location>
        <position position="321"/>
    </location>
    <ligand>
        <name>K(+)</name>
        <dbReference type="ChEBI" id="CHEBI:29103"/>
        <note>ligand shared between two tetrameric partners</note>
    </ligand>
</feature>
<keyword evidence="9 15" id="KW-0129">CBS domain</keyword>
<dbReference type="AlphaFoldDB" id="D6YSF4"/>
<evidence type="ECO:0000259" key="18">
    <source>
        <dbReference type="PROSITE" id="PS51371"/>
    </source>
</evidence>
<keyword evidence="6 14" id="KW-0630">Potassium</keyword>
<dbReference type="SUPFAM" id="SSF54631">
    <property type="entry name" value="CBS-domain pair"/>
    <property type="match status" value="1"/>
</dbReference>
<feature type="binding site" evidence="12">
    <location>
        <begin position="357"/>
        <end position="359"/>
    </location>
    <ligand>
        <name>IMP</name>
        <dbReference type="ChEBI" id="CHEBI:58053"/>
    </ligand>
</feature>
<dbReference type="eggNOG" id="COG0516">
    <property type="taxonomic scope" value="Bacteria"/>
</dbReference>
<feature type="binding site" evidence="12">
    <location>
        <position position="432"/>
    </location>
    <ligand>
        <name>IMP</name>
        <dbReference type="ChEBI" id="CHEBI:58053"/>
    </ligand>
</feature>
<dbReference type="OrthoDB" id="9805398at2"/>
<comment type="catalytic activity">
    <reaction evidence="10 17">
        <text>IMP + NAD(+) + H2O = XMP + NADH + H(+)</text>
        <dbReference type="Rhea" id="RHEA:11708"/>
        <dbReference type="ChEBI" id="CHEBI:15377"/>
        <dbReference type="ChEBI" id="CHEBI:15378"/>
        <dbReference type="ChEBI" id="CHEBI:57464"/>
        <dbReference type="ChEBI" id="CHEBI:57540"/>
        <dbReference type="ChEBI" id="CHEBI:57945"/>
        <dbReference type="ChEBI" id="CHEBI:58053"/>
        <dbReference type="EC" id="1.1.1.205"/>
    </reaction>
</comment>
<gene>
    <name evidence="19" type="ordered locus">wcw_1654</name>
</gene>
<keyword evidence="4 17" id="KW-0332">GMP biosynthesis</keyword>
<evidence type="ECO:0000256" key="5">
    <source>
        <dbReference type="ARBA" id="ARBA00022755"/>
    </source>
</evidence>
<dbReference type="EC" id="1.1.1.205" evidence="17"/>
<keyword evidence="8 13" id="KW-0520">NAD</keyword>
<accession>D6YSF4</accession>
<evidence type="ECO:0000256" key="15">
    <source>
        <dbReference type="PROSITE-ProRule" id="PRU00703"/>
    </source>
</evidence>
<evidence type="ECO:0000256" key="13">
    <source>
        <dbReference type="PIRSR" id="PIRSR000130-3"/>
    </source>
</evidence>
<feature type="binding site" description="in other chain" evidence="14">
    <location>
        <position position="319"/>
    </location>
    <ligand>
        <name>K(+)</name>
        <dbReference type="ChEBI" id="CHEBI:29103"/>
        <note>ligand shared between two tetrameric partners</note>
    </ligand>
</feature>
<dbReference type="GO" id="GO:0006183">
    <property type="term" value="P:GTP biosynthetic process"/>
    <property type="evidence" value="ECO:0007669"/>
    <property type="project" value="TreeGrafter"/>
</dbReference>
<dbReference type="STRING" id="716544.wcw_1654"/>
<evidence type="ECO:0000256" key="4">
    <source>
        <dbReference type="ARBA" id="ARBA00022749"/>
    </source>
</evidence>
<dbReference type="InterPro" id="IPR001093">
    <property type="entry name" value="IMP_DH_GMPRt"/>
</dbReference>
<proteinExistence type="inferred from homology"/>
<sequence length="522" mass="57544">MKIEHFFQLFSGTSLTYDDLILLPQFVDFSIEEINLSTRLTREIFLNSPIVSSPMDTVTESELAIAIALQGGIGMIHYNMTPEEQRQEALKVKRFKNGFISEPITLPPEASIKEVIKIRQEQGYSTIPITEDGSPRSRLLGMISKYDYSSLTPDYQKNLVKERMVPVNHLPCATFEELCDKDGHFDLRHANEKLLEAHSAALPIIDKDGKLLYLITRSDVDKHQNFPNAALDAANSLLVGAAVETWKSKAEARIEILSNVVDVIIFDTSQGYTQYEIDLIRWTKHHHPHLQVIGGNVVTEEACEALIKAGADAIRVGMGSGSICTTQEVGGIGRGQATAVYACASTCRKHGVPVIADGGISKSSDIVKALALGAETVMLGSLLASTDEAPGRSQIKDGIRLKEYRGMGSSQAMEKGSSVRYGTHQSKIRMPEGVAGLVPSRGSISEWIPCLLQGVKQGFHKLGFAAITDLEGKIQIEKRSEEAKREGQVHHLYEYHLDSQPQLEKTKETSLNPKKYFTITHS</sequence>
<feature type="active site" description="Proton acceptor" evidence="11">
    <location>
        <position position="420"/>
    </location>
</feature>
<feature type="binding site" evidence="12">
    <location>
        <begin position="404"/>
        <end position="408"/>
    </location>
    <ligand>
        <name>IMP</name>
        <dbReference type="ChEBI" id="CHEBI:58053"/>
    </ligand>
</feature>
<evidence type="ECO:0000256" key="16">
    <source>
        <dbReference type="RuleBase" id="RU003927"/>
    </source>
</evidence>
<dbReference type="PROSITE" id="PS00487">
    <property type="entry name" value="IMP_DH_GMP_RED"/>
    <property type="match status" value="1"/>
</dbReference>
<evidence type="ECO:0000256" key="12">
    <source>
        <dbReference type="PIRSR" id="PIRSR000130-2"/>
    </source>
</evidence>
<dbReference type="eggNOG" id="COG2070">
    <property type="taxonomic scope" value="Bacteria"/>
</dbReference>
<dbReference type="SMART" id="SM01240">
    <property type="entry name" value="IMPDH"/>
    <property type="match status" value="1"/>
</dbReference>
<dbReference type="UniPathway" id="UPA00601">
    <property type="reaction ID" value="UER00295"/>
</dbReference>
<dbReference type="SUPFAM" id="SSF51412">
    <property type="entry name" value="Inosine monophosphate dehydrogenase (IMPDH)"/>
    <property type="match status" value="1"/>
</dbReference>
<dbReference type="NCBIfam" id="TIGR01302">
    <property type="entry name" value="IMP_dehydrog"/>
    <property type="match status" value="1"/>
</dbReference>
<keyword evidence="3 17" id="KW-0479">Metal-binding</keyword>
<dbReference type="SMART" id="SM00116">
    <property type="entry name" value="CBS"/>
    <property type="match status" value="2"/>
</dbReference>
<dbReference type="InterPro" id="IPR015875">
    <property type="entry name" value="IMP_DH/GMP_Rdtase_CS"/>
</dbReference>
<dbReference type="Gene3D" id="3.20.20.70">
    <property type="entry name" value="Aldolase class I"/>
    <property type="match status" value="1"/>
</dbReference>
<dbReference type="PIRSF" id="PIRSF000130">
    <property type="entry name" value="IMPDH"/>
    <property type="match status" value="1"/>
</dbReference>
<evidence type="ECO:0000313" key="20">
    <source>
        <dbReference type="Proteomes" id="UP000001505"/>
    </source>
</evidence>
<dbReference type="HOGENOM" id="CLU_022552_2_2_0"/>
<dbReference type="InterPro" id="IPR000644">
    <property type="entry name" value="CBS_dom"/>
</dbReference>
<dbReference type="CDD" id="cd00381">
    <property type="entry name" value="IMPDH"/>
    <property type="match status" value="1"/>
</dbReference>
<dbReference type="CDD" id="cd04601">
    <property type="entry name" value="CBS_pair_IMPDH"/>
    <property type="match status" value="1"/>
</dbReference>
<dbReference type="InterPro" id="IPR046342">
    <property type="entry name" value="CBS_dom_sf"/>
</dbReference>
<feature type="binding site" evidence="13">
    <location>
        <begin position="317"/>
        <end position="319"/>
    </location>
    <ligand>
        <name>NAD(+)</name>
        <dbReference type="ChEBI" id="CHEBI:57540"/>
    </ligand>
</feature>
<comment type="pathway">
    <text evidence="17">Purine metabolism; XMP biosynthesis via de novo pathway; XMP from IMP: step 1/1.</text>
</comment>
<evidence type="ECO:0000256" key="1">
    <source>
        <dbReference type="ARBA" id="ARBA00001958"/>
    </source>
</evidence>
<dbReference type="KEGG" id="wch:wcw_1654"/>
<dbReference type="PANTHER" id="PTHR11911">
    <property type="entry name" value="INOSINE-5-MONOPHOSPHATE DEHYDROGENASE RELATED"/>
    <property type="match status" value="1"/>
</dbReference>
<feature type="domain" description="CBS" evidence="18">
    <location>
        <begin position="164"/>
        <end position="231"/>
    </location>
</feature>
<evidence type="ECO:0000256" key="8">
    <source>
        <dbReference type="ARBA" id="ARBA00023027"/>
    </source>
</evidence>
<dbReference type="RefSeq" id="WP_013182705.1">
    <property type="nucleotide sequence ID" value="NC_014225.1"/>
</dbReference>
<name>D6YSF4_WADCW</name>
<feature type="active site" description="Thioimidate intermediate" evidence="11">
    <location>
        <position position="324"/>
    </location>
</feature>
<evidence type="ECO:0000256" key="10">
    <source>
        <dbReference type="ARBA" id="ARBA00048028"/>
    </source>
</evidence>
<dbReference type="InterPro" id="IPR005990">
    <property type="entry name" value="IMP_DH"/>
</dbReference>
<dbReference type="Pfam" id="PF00571">
    <property type="entry name" value="CBS"/>
    <property type="match status" value="2"/>
</dbReference>
<feature type="binding site" evidence="12">
    <location>
        <begin position="380"/>
        <end position="381"/>
    </location>
    <ligand>
        <name>IMP</name>
        <dbReference type="ChEBI" id="CHEBI:58053"/>
    </ligand>
</feature>
<keyword evidence="5 17" id="KW-0658">Purine biosynthesis</keyword>
<dbReference type="GO" id="GO:0046872">
    <property type="term" value="F:metal ion binding"/>
    <property type="evidence" value="ECO:0007669"/>
    <property type="project" value="UniProtKB-KW"/>
</dbReference>
<dbReference type="GO" id="GO:0006177">
    <property type="term" value="P:GMP biosynthetic process"/>
    <property type="evidence" value="ECO:0007669"/>
    <property type="project" value="UniProtKB-KW"/>
</dbReference>
<feature type="binding site" evidence="13">
    <location>
        <begin position="267"/>
        <end position="269"/>
    </location>
    <ligand>
        <name>NAD(+)</name>
        <dbReference type="ChEBI" id="CHEBI:57540"/>
    </ligand>
</feature>
<dbReference type="PROSITE" id="PS51371">
    <property type="entry name" value="CBS"/>
    <property type="match status" value="2"/>
</dbReference>